<dbReference type="SUPFAM" id="SSF56784">
    <property type="entry name" value="HAD-like"/>
    <property type="match status" value="1"/>
</dbReference>
<accession>A0A7Z8P0D1</accession>
<protein>
    <recommendedName>
        <fullName evidence="3">5' nucleotidase, deoxy (Pyrimidine), type C protein (NT5C)</fullName>
    </recommendedName>
</protein>
<organism evidence="1 2">
    <name type="scientific">Methanolobus vulcani</name>
    <dbReference type="NCBI Taxonomy" id="38026"/>
    <lineage>
        <taxon>Archaea</taxon>
        <taxon>Methanobacteriati</taxon>
        <taxon>Methanobacteriota</taxon>
        <taxon>Stenosarchaea group</taxon>
        <taxon>Methanomicrobia</taxon>
        <taxon>Methanosarcinales</taxon>
        <taxon>Methanosarcinaceae</taxon>
        <taxon>Methanolobus</taxon>
    </lineage>
</organism>
<comment type="caution">
    <text evidence="1">The sequence shown here is derived from an EMBL/GenBank/DDBJ whole genome shotgun (WGS) entry which is preliminary data.</text>
</comment>
<dbReference type="Gene3D" id="3.40.50.1000">
    <property type="entry name" value="HAD superfamily/HAD-like"/>
    <property type="match status" value="1"/>
</dbReference>
<evidence type="ECO:0000313" key="2">
    <source>
        <dbReference type="Proteomes" id="UP000319335"/>
    </source>
</evidence>
<keyword evidence="2" id="KW-1185">Reference proteome</keyword>
<dbReference type="InterPro" id="IPR036412">
    <property type="entry name" value="HAD-like_sf"/>
</dbReference>
<dbReference type="EMBL" id="VIAQ01000020">
    <property type="protein sequence ID" value="TQD23575.1"/>
    <property type="molecule type" value="Genomic_DNA"/>
</dbReference>
<evidence type="ECO:0000313" key="1">
    <source>
        <dbReference type="EMBL" id="TQD23575.1"/>
    </source>
</evidence>
<dbReference type="Proteomes" id="UP000319335">
    <property type="component" value="Unassembled WGS sequence"/>
</dbReference>
<reference evidence="1 2" key="1">
    <citation type="submission" date="2019-06" db="EMBL/GenBank/DDBJ databases">
        <title>Draft genome sequence of Methanolobus vulcani B1d.</title>
        <authorList>
            <person name="Creighbaum A.J."/>
            <person name="Ticak T."/>
            <person name="Hariraju D."/>
            <person name="Arivett B.A."/>
            <person name="Ferguson D.J.Jr."/>
        </authorList>
    </citation>
    <scope>NUCLEOTIDE SEQUENCE [LARGE SCALE GENOMIC DNA]</scope>
    <source>
        <strain evidence="1 2">B1d</strain>
    </source>
</reference>
<dbReference type="OrthoDB" id="141656at2157"/>
<name>A0A7Z8P0D1_9EURY</name>
<dbReference type="RefSeq" id="WP_154810891.1">
    <property type="nucleotide sequence ID" value="NZ_VIAQ01000020.1"/>
</dbReference>
<gene>
    <name evidence="1" type="ORF">FKV42_13725</name>
</gene>
<proteinExistence type="predicted"/>
<dbReference type="InterPro" id="IPR023214">
    <property type="entry name" value="HAD_sf"/>
</dbReference>
<dbReference type="AlphaFoldDB" id="A0A7Z8P0D1"/>
<sequence length="149" mass="17255">MSIKNNCNHHTNSQYRIYLDMDNVITDFDNACNSISADLIKLHSSDRDEFWKIIGCQGITFWSEMPWKEDGKELVDYLLKFNTTILSAHPNPKRGNVAEFSKVGKYDWLVREIGKDFAEKALICRRSDKKMYSSPTSILVDDNIENIIN</sequence>
<evidence type="ECO:0008006" key="3">
    <source>
        <dbReference type="Google" id="ProtNLM"/>
    </source>
</evidence>